<dbReference type="Gene3D" id="3.40.50.300">
    <property type="entry name" value="P-loop containing nucleotide triphosphate hydrolases"/>
    <property type="match status" value="1"/>
</dbReference>
<feature type="domain" description="DNA helicase Pif1-like DEAD-box helicase" evidence="2">
    <location>
        <begin position="931"/>
        <end position="1156"/>
    </location>
</feature>
<evidence type="ECO:0000313" key="6">
    <source>
        <dbReference type="Proteomes" id="UP000789759"/>
    </source>
</evidence>
<dbReference type="InterPro" id="IPR010285">
    <property type="entry name" value="DNA_helicase_pif1-like_DEAD"/>
</dbReference>
<keyword evidence="1" id="KW-0233">DNA recombination</keyword>
<dbReference type="GO" id="GO:0000723">
    <property type="term" value="P:telomere maintenance"/>
    <property type="evidence" value="ECO:0007669"/>
    <property type="project" value="InterPro"/>
</dbReference>
<dbReference type="GO" id="GO:0043139">
    <property type="term" value="F:5'-3' DNA helicase activity"/>
    <property type="evidence" value="ECO:0007669"/>
    <property type="project" value="UniProtKB-EC"/>
</dbReference>
<comment type="similarity">
    <text evidence="1">Belongs to the helicase family.</text>
</comment>
<dbReference type="Pfam" id="PF05970">
    <property type="entry name" value="PIF1"/>
    <property type="match status" value="1"/>
</dbReference>
<dbReference type="InterPro" id="IPR025476">
    <property type="entry name" value="Helitron_helicase-like"/>
</dbReference>
<protein>
    <recommendedName>
        <fullName evidence="1">ATP-dependent DNA helicase</fullName>
        <ecNumber evidence="1">5.6.2.3</ecNumber>
    </recommendedName>
</protein>
<evidence type="ECO:0000259" key="3">
    <source>
        <dbReference type="Pfam" id="PF14214"/>
    </source>
</evidence>
<evidence type="ECO:0000256" key="1">
    <source>
        <dbReference type="RuleBase" id="RU363044"/>
    </source>
</evidence>
<feature type="domain" description="DUF6570" evidence="4">
    <location>
        <begin position="134"/>
        <end position="188"/>
    </location>
</feature>
<evidence type="ECO:0000313" key="5">
    <source>
        <dbReference type="EMBL" id="CAG8641197.1"/>
    </source>
</evidence>
<keyword evidence="6" id="KW-1185">Reference proteome</keyword>
<keyword evidence="1" id="KW-0227">DNA damage</keyword>
<accession>A0A9N9H1V8</accession>
<feature type="domain" description="DUF6570" evidence="4">
    <location>
        <begin position="192"/>
        <end position="229"/>
    </location>
</feature>
<dbReference type="Pfam" id="PF14214">
    <property type="entry name" value="Helitron_like_N"/>
    <property type="match status" value="1"/>
</dbReference>
<dbReference type="SUPFAM" id="SSF52540">
    <property type="entry name" value="P-loop containing nucleoside triphosphate hydrolases"/>
    <property type="match status" value="2"/>
</dbReference>
<dbReference type="GO" id="GO:0006310">
    <property type="term" value="P:DNA recombination"/>
    <property type="evidence" value="ECO:0007669"/>
    <property type="project" value="UniProtKB-KW"/>
</dbReference>
<comment type="catalytic activity">
    <reaction evidence="1">
        <text>ATP + H2O = ADP + phosphate + H(+)</text>
        <dbReference type="Rhea" id="RHEA:13065"/>
        <dbReference type="ChEBI" id="CHEBI:15377"/>
        <dbReference type="ChEBI" id="CHEBI:15378"/>
        <dbReference type="ChEBI" id="CHEBI:30616"/>
        <dbReference type="ChEBI" id="CHEBI:43474"/>
        <dbReference type="ChEBI" id="CHEBI:456216"/>
        <dbReference type="EC" id="5.6.2.3"/>
    </reaction>
</comment>
<keyword evidence="1" id="KW-0378">Hydrolase</keyword>
<dbReference type="GO" id="GO:0005524">
    <property type="term" value="F:ATP binding"/>
    <property type="evidence" value="ECO:0007669"/>
    <property type="project" value="UniProtKB-KW"/>
</dbReference>
<feature type="domain" description="Helitron helicase-like" evidence="3">
    <location>
        <begin position="351"/>
        <end position="540"/>
    </location>
</feature>
<dbReference type="InterPro" id="IPR051055">
    <property type="entry name" value="PIF1_helicase"/>
</dbReference>
<proteinExistence type="inferred from homology"/>
<dbReference type="Pfam" id="PF20209">
    <property type="entry name" value="DUF6570"/>
    <property type="match status" value="2"/>
</dbReference>
<keyword evidence="1" id="KW-0067">ATP-binding</keyword>
<dbReference type="GO" id="GO:0006281">
    <property type="term" value="P:DNA repair"/>
    <property type="evidence" value="ECO:0007669"/>
    <property type="project" value="UniProtKB-KW"/>
</dbReference>
<dbReference type="InterPro" id="IPR027417">
    <property type="entry name" value="P-loop_NTPase"/>
</dbReference>
<sequence length="1379" mass="159477">MSSQPLKCKGKENETSSECRLYSECDKLRYQEKKKQESAEERNERLAKAHEHMRKKRRCVLEPNELANRIVTETEVPENTLNIQQLSESDHKLLKKFRTEINNLTHRFCPTCKECFPSITLVMRECRRCYSEKDDIKKFSAENNMDPGDVSKELKCLTEIEEMLIAQVFPVVSVYYLHGGQYGYHGNSARSQHTFRDFTIRRAKVEKALYWLKTNNHYYKNIIIDDNVLHFLPDDGPVDDQLLQLQNENELQDDEFLDMEYDHLTNDTGDVVTRNFVPTPAPSFNKEFAISDMLSQMQTETHPIMWPRIEENPINEFSIPGYIACAFPTLYLTGDANLHAEHVKDVNPAEYFKHLLKYKGGRFARHPQWRYFALNSQMRWKALQEGRIYIKQCQDGIQLSVEEIQELANSDSHLADKVIRFSEDLRGTRQFWKRRHFELSDMIKQLKTHGMIFFTFSAADLHWPDLHNLMPHGENPVDGESEQEACKRRHQDLIDNPLIAAWFFEKRFKVFLEKVLIPKLKLEDWWYRFKWQHRGSVHIHDIRKIKDVPVFEWEKIKNNEMEINTIVQYFNSIVTMINPGLNAPIPERHPCQKSSEELNDDLHDYIELINKLQCYTRCGSSYCLRTNKEGQQQCRFGYPKDNIDHTFIHDNNGQPELFTARNDPYINPHNRLQLQGWHANVDIKPILNIHAALQYVAKYASKSEPRSATFSELLNKILRESRPSDSSLGAFQYLLLHTVAERDISAQETCHLLFGIPLYHSSCCFVTLNLNKEAFRWLRGTGNENFVTLGQVGQTEQSPLQRYWNRSVDLDDLSLFQLYQGYRYSNEFCRIKVLLHVHHRSLEQLTENNSVSWSEFFNRNLAEIENELNDLLGPFIDNLEEIAYEEENKQLETDEDKDETRPVDTFIQQVRSKEALNDENLDNNTIDYQTLNDNQIKIFKRLETYYNIIITGSNIEPLRIIIMGTAGTGKSYLINAIRQLLQEMAIRNGVESSPIIVLAPTGVTAFNIHGTTIHSALSIPISGTNIDIKGESLKQLQKKLNGVKYIIIDEKSMIGCCMLALIDMRLCQAFPEKQNQPFGGRSIILVSDFGQLPPVLDLPMYVQNLSHDPLSNDGITAYRQFQEVYRLDIIQCQAGDSEEQCHFRNILMRLRDGESTINDWKALIEVEEININTLKSLNSPIARIHAVHTGGNEASKADSDVAKGLESQILLARGTRVMLRANLYVEVGLVNGAMGTVHDILFEENQGPPALPIAIFVEFDAYNSLAIISTDDKRTIPIPPIRRSWDTNTGTYSRLQIPLSLVWAIMVHKSQGLTLTNARISLGKKEYACGLSFVAISHVRALKDILFNPFSLQRLQKIRQSKRMQERKNEENQLISMIT</sequence>
<evidence type="ECO:0000259" key="4">
    <source>
        <dbReference type="Pfam" id="PF20209"/>
    </source>
</evidence>
<dbReference type="InterPro" id="IPR046700">
    <property type="entry name" value="DUF6570"/>
</dbReference>
<dbReference type="EC" id="5.6.2.3" evidence="1"/>
<keyword evidence="1" id="KW-0234">DNA repair</keyword>
<dbReference type="Proteomes" id="UP000789759">
    <property type="component" value="Unassembled WGS sequence"/>
</dbReference>
<comment type="caution">
    <text evidence="5">The sequence shown here is derived from an EMBL/GenBank/DDBJ whole genome shotgun (WGS) entry which is preliminary data.</text>
</comment>
<keyword evidence="1" id="KW-0547">Nucleotide-binding</keyword>
<dbReference type="GO" id="GO:0016787">
    <property type="term" value="F:hydrolase activity"/>
    <property type="evidence" value="ECO:0007669"/>
    <property type="project" value="UniProtKB-KW"/>
</dbReference>
<dbReference type="PANTHER" id="PTHR47642">
    <property type="entry name" value="ATP-DEPENDENT DNA HELICASE"/>
    <property type="match status" value="1"/>
</dbReference>
<gene>
    <name evidence="5" type="ORF">CPELLU_LOCUS8866</name>
</gene>
<dbReference type="EMBL" id="CAJVQA010006466">
    <property type="protein sequence ID" value="CAG8641197.1"/>
    <property type="molecule type" value="Genomic_DNA"/>
</dbReference>
<name>A0A9N9H1V8_9GLOM</name>
<dbReference type="OrthoDB" id="2280876at2759"/>
<organism evidence="5 6">
    <name type="scientific">Cetraspora pellucida</name>
    <dbReference type="NCBI Taxonomy" id="1433469"/>
    <lineage>
        <taxon>Eukaryota</taxon>
        <taxon>Fungi</taxon>
        <taxon>Fungi incertae sedis</taxon>
        <taxon>Mucoromycota</taxon>
        <taxon>Glomeromycotina</taxon>
        <taxon>Glomeromycetes</taxon>
        <taxon>Diversisporales</taxon>
        <taxon>Gigasporaceae</taxon>
        <taxon>Cetraspora</taxon>
    </lineage>
</organism>
<keyword evidence="1" id="KW-0347">Helicase</keyword>
<reference evidence="5" key="1">
    <citation type="submission" date="2021-06" db="EMBL/GenBank/DDBJ databases">
        <authorList>
            <person name="Kallberg Y."/>
            <person name="Tangrot J."/>
            <person name="Rosling A."/>
        </authorList>
    </citation>
    <scope>NUCLEOTIDE SEQUENCE</scope>
    <source>
        <strain evidence="5">FL966</strain>
    </source>
</reference>
<comment type="cofactor">
    <cofactor evidence="1">
        <name>Mg(2+)</name>
        <dbReference type="ChEBI" id="CHEBI:18420"/>
    </cofactor>
</comment>
<evidence type="ECO:0000259" key="2">
    <source>
        <dbReference type="Pfam" id="PF05970"/>
    </source>
</evidence>